<feature type="chain" id="PRO_5008056674" evidence="1">
    <location>
        <begin position="24"/>
        <end position="624"/>
    </location>
</feature>
<comment type="caution">
    <text evidence="2">The sequence shown here is derived from an EMBL/GenBank/DDBJ whole genome shotgun (WGS) entry which is preliminary data.</text>
</comment>
<gene>
    <name evidence="2" type="ORF">A3Q56_08110</name>
</gene>
<accession>A0A177ASG4</accession>
<keyword evidence="1" id="KW-0732">Signal</keyword>
<reference evidence="2 3" key="1">
    <citation type="submission" date="2016-04" db="EMBL/GenBank/DDBJ databases">
        <title>The genome of Intoshia linei affirms orthonectids as highly simplified spiralians.</title>
        <authorList>
            <person name="Mikhailov K.V."/>
            <person name="Slusarev G.S."/>
            <person name="Nikitin M.A."/>
            <person name="Logacheva M.D."/>
            <person name="Penin A."/>
            <person name="Aleoshin V."/>
            <person name="Panchin Y.V."/>
        </authorList>
    </citation>
    <scope>NUCLEOTIDE SEQUENCE [LARGE SCALE GENOMIC DNA]</scope>
    <source>
        <strain evidence="2">Intl2013</strain>
        <tissue evidence="2">Whole animal</tissue>
    </source>
</reference>
<feature type="signal peptide" evidence="1">
    <location>
        <begin position="1"/>
        <end position="23"/>
    </location>
</feature>
<sequence length="624" mass="70807">MFNSFTPLFLILTIINLIRVYKSYKHELDQENYNLSEKNQSRFIDAFDAMFNLNSKEDLNEKFDKQNPMSLKNVSILKNDSWIIGYKNQENNSIIKVDELSNDSLGRKLNINQNLTEILKVADTNQNFTLNSTTTLNFDENIKNLNDSIPQVINTNKSTENNTNPIDFDSENTKQLKIALNDNVNISSKTNFTKINFILLTTSNSSAVKNESKQKFNVSDLIEFGNATNKLNETKLTQKLSESIHFVNVSQHEVLEFKKKDENYINVKNDEITEFKNDTFIEKINDTQKNNTNLIVNSDLTLDDLSNIHLNKTFSNKNTTIISKNFTKPFSSAHILNATDNLIFDNGYNSINFSDKNVDAFSNSEPIKNITNLNLFIKNTTITDLTSNTNETTHDENFSYIKFPNNQDNSTIYKSFTFSDNDLIEKGNDLKVINSTGIDHKVNELDASSTKSIKLLNYTKHSKLVVPNNSLEGNFTVHVNTINLNLNESNRNFTSNHTNVLNTPIVLTSLNVSNFDVSNFSNVLNTIHAKTTISVDESNETIFNTTNVDVDVAIKITNVDEKFNTTFAEDKVTKNLKNENMDNSVYKDIVRKKLLIDSVTTTLKPPPSNDSSLIPKVCIIPNCI</sequence>
<keyword evidence="3" id="KW-1185">Reference proteome</keyword>
<dbReference type="Proteomes" id="UP000078046">
    <property type="component" value="Unassembled WGS sequence"/>
</dbReference>
<evidence type="ECO:0000256" key="1">
    <source>
        <dbReference type="SAM" id="SignalP"/>
    </source>
</evidence>
<evidence type="ECO:0000313" key="2">
    <source>
        <dbReference type="EMBL" id="OAF64184.1"/>
    </source>
</evidence>
<evidence type="ECO:0000313" key="3">
    <source>
        <dbReference type="Proteomes" id="UP000078046"/>
    </source>
</evidence>
<protein>
    <submittedName>
        <fullName evidence="2">Uncharacterized protein</fullName>
    </submittedName>
</protein>
<dbReference type="EMBL" id="LWCA01002048">
    <property type="protein sequence ID" value="OAF64184.1"/>
    <property type="molecule type" value="Genomic_DNA"/>
</dbReference>
<feature type="non-terminal residue" evidence="2">
    <location>
        <position position="624"/>
    </location>
</feature>
<dbReference type="AlphaFoldDB" id="A0A177ASG4"/>
<name>A0A177ASG4_9BILA</name>
<organism evidence="2 3">
    <name type="scientific">Intoshia linei</name>
    <dbReference type="NCBI Taxonomy" id="1819745"/>
    <lineage>
        <taxon>Eukaryota</taxon>
        <taxon>Metazoa</taxon>
        <taxon>Spiralia</taxon>
        <taxon>Lophotrochozoa</taxon>
        <taxon>Mesozoa</taxon>
        <taxon>Orthonectida</taxon>
        <taxon>Rhopaluridae</taxon>
        <taxon>Intoshia</taxon>
    </lineage>
</organism>
<proteinExistence type="predicted"/>